<evidence type="ECO:0000259" key="1">
    <source>
        <dbReference type="Pfam" id="PF22778"/>
    </source>
</evidence>
<dbReference type="CDD" id="cd03398">
    <property type="entry name" value="PAP2_haloperoxidase"/>
    <property type="match status" value="1"/>
</dbReference>
<dbReference type="InterPro" id="IPR052559">
    <property type="entry name" value="V-haloperoxidase"/>
</dbReference>
<accession>A0ABM7QBQ9</accession>
<feature type="domain" description="Vanadium-dependent haloperoxidase NapH1-like second helical-bundle" evidence="1">
    <location>
        <begin position="314"/>
        <end position="430"/>
    </location>
</feature>
<protein>
    <submittedName>
        <fullName evidence="2">Haloperoxidase</fullName>
    </submittedName>
</protein>
<dbReference type="InterPro" id="IPR055161">
    <property type="entry name" value="NapH1-like_2nd"/>
</dbReference>
<evidence type="ECO:0000313" key="3">
    <source>
        <dbReference type="Proteomes" id="UP000680514"/>
    </source>
</evidence>
<dbReference type="PANTHER" id="PTHR34599:SF1">
    <property type="entry name" value="PHOSPHATIDIC ACID PHOSPHATASE TYPE 2_HALOPEROXIDASE DOMAIN-CONTAINING PROTEIN"/>
    <property type="match status" value="1"/>
</dbReference>
<keyword evidence="3" id="KW-1185">Reference proteome</keyword>
<proteinExistence type="predicted"/>
<dbReference type="Gene3D" id="1.10.606.20">
    <property type="match status" value="1"/>
</dbReference>
<dbReference type="Pfam" id="PF22778">
    <property type="entry name" value="VCPO_2nd"/>
    <property type="match status" value="1"/>
</dbReference>
<dbReference type="Proteomes" id="UP000680514">
    <property type="component" value="Chromosome"/>
</dbReference>
<gene>
    <name evidence="2" type="ORF">LYSHEL_08050</name>
</gene>
<dbReference type="SUPFAM" id="SSF48317">
    <property type="entry name" value="Acid phosphatase/Vanadium-dependent haloperoxidase"/>
    <property type="match status" value="1"/>
</dbReference>
<sequence>MPTPPPHPTDRPRRQRGAIVLTAAGLAALGIGVVATRALDRGHAPDAVSEWNAIGIDAGASLERGMSEQRELAMMHLAMHDALNAIRPVYAPYAAGLGEHPNASPEAAIAAAAHDVLVATVPGKRAELDDAYASALDRVGAGPAREEGVQLGRNAARNILALRAHDGSDRADVADVAQPGIGKWETTPPNHLKALLPGWQYVTPFAMKSADQFLPPPPPALKSAEYARQYNAVKALGAENGSTRTAAQTEQAQWWAGNAGDSWNDIARDTIAQRERQGRDALQLWRNARTFAMLNIAMADGYVSGWNAKYKYRHWRPVTAIPRGDLDGNPATVPDANWMSFLPTPEHPEYPSTHSILSAAAAAALQCALGSDRIDATEDSRSKYTQERRHFTSLKATADDVAMSRLYAGAHFPIANTNGLIEGRQIGELVCKQTLQPVSKH</sequence>
<dbReference type="RefSeq" id="WP_213435935.1">
    <property type="nucleotide sequence ID" value="NZ_AP024546.1"/>
</dbReference>
<dbReference type="EMBL" id="AP024546">
    <property type="protein sequence ID" value="BCT94934.1"/>
    <property type="molecule type" value="Genomic_DNA"/>
</dbReference>
<evidence type="ECO:0000313" key="2">
    <source>
        <dbReference type="EMBL" id="BCT94934.1"/>
    </source>
</evidence>
<dbReference type="PANTHER" id="PTHR34599">
    <property type="entry name" value="PEROXIDASE-RELATED"/>
    <property type="match status" value="1"/>
</dbReference>
<organism evidence="2 3">
    <name type="scientific">Lysobacter helvus</name>
    <dbReference type="NCBI Taxonomy" id="2675059"/>
    <lineage>
        <taxon>Bacteria</taxon>
        <taxon>Pseudomonadati</taxon>
        <taxon>Pseudomonadota</taxon>
        <taxon>Gammaproteobacteria</taxon>
        <taxon>Lysobacterales</taxon>
        <taxon>Lysobacteraceae</taxon>
        <taxon>Lysobacter</taxon>
    </lineage>
</organism>
<dbReference type="InterPro" id="IPR036938">
    <property type="entry name" value="PAP2/HPO_sf"/>
</dbReference>
<reference evidence="2 3" key="1">
    <citation type="submission" date="2021-03" db="EMBL/GenBank/DDBJ databases">
        <title>Complete Genome Sequences of Two Lysobacter Strains Isolated from Sea Water (Lysobacter caseinilyticus) and Soil (Lysobacter helvus) in South Korea.</title>
        <authorList>
            <person name="Watanabe Y."/>
            <person name="Arakawa K."/>
        </authorList>
    </citation>
    <scope>NUCLEOTIDE SEQUENCE [LARGE SCALE GENOMIC DNA]</scope>
    <source>
        <strain evidence="2 3">D10</strain>
    </source>
</reference>
<name>A0ABM7QBQ9_9GAMM</name>